<gene>
    <name evidence="1" type="ORF">CHS0354_026189</name>
</gene>
<proteinExistence type="predicted"/>
<reference evidence="1" key="3">
    <citation type="submission" date="2023-05" db="EMBL/GenBank/DDBJ databases">
        <authorList>
            <person name="Smith C.H."/>
        </authorList>
    </citation>
    <scope>NUCLEOTIDE SEQUENCE</scope>
    <source>
        <strain evidence="1">CHS0354</strain>
        <tissue evidence="1">Mantle</tissue>
    </source>
</reference>
<dbReference type="EMBL" id="JAEAOA010001563">
    <property type="protein sequence ID" value="KAK3598196.1"/>
    <property type="molecule type" value="Genomic_DNA"/>
</dbReference>
<name>A0AAE0SUL4_9BIVA</name>
<organism evidence="1 2">
    <name type="scientific">Potamilus streckersoni</name>
    <dbReference type="NCBI Taxonomy" id="2493646"/>
    <lineage>
        <taxon>Eukaryota</taxon>
        <taxon>Metazoa</taxon>
        <taxon>Spiralia</taxon>
        <taxon>Lophotrochozoa</taxon>
        <taxon>Mollusca</taxon>
        <taxon>Bivalvia</taxon>
        <taxon>Autobranchia</taxon>
        <taxon>Heteroconchia</taxon>
        <taxon>Palaeoheterodonta</taxon>
        <taxon>Unionida</taxon>
        <taxon>Unionoidea</taxon>
        <taxon>Unionidae</taxon>
        <taxon>Ambleminae</taxon>
        <taxon>Lampsilini</taxon>
        <taxon>Potamilus</taxon>
    </lineage>
</organism>
<comment type="caution">
    <text evidence="1">The sequence shown here is derived from an EMBL/GenBank/DDBJ whole genome shotgun (WGS) entry which is preliminary data.</text>
</comment>
<dbReference type="AlphaFoldDB" id="A0AAE0SUL4"/>
<reference evidence="1" key="2">
    <citation type="journal article" date="2021" name="Genome Biol. Evol.">
        <title>Developing a high-quality reference genome for a parasitic bivalve with doubly uniparental inheritance (Bivalvia: Unionida).</title>
        <authorList>
            <person name="Smith C.H."/>
        </authorList>
    </citation>
    <scope>NUCLEOTIDE SEQUENCE</scope>
    <source>
        <strain evidence="1">CHS0354</strain>
        <tissue evidence="1">Mantle</tissue>
    </source>
</reference>
<sequence length="66" mass="7789">MKELEDFLKKRGLQQDLIKKNKELKIDCQTKCVIPDSQLQLYISKLGDIYATKRLCQELFKQTTKV</sequence>
<evidence type="ECO:0000313" key="2">
    <source>
        <dbReference type="Proteomes" id="UP001195483"/>
    </source>
</evidence>
<dbReference type="Proteomes" id="UP001195483">
    <property type="component" value="Unassembled WGS sequence"/>
</dbReference>
<evidence type="ECO:0000313" key="1">
    <source>
        <dbReference type="EMBL" id="KAK3598196.1"/>
    </source>
</evidence>
<protein>
    <submittedName>
        <fullName evidence="1">Uncharacterized protein</fullName>
    </submittedName>
</protein>
<reference evidence="1" key="1">
    <citation type="journal article" date="2021" name="Genome Biol. Evol.">
        <title>A High-Quality Reference Genome for a Parasitic Bivalve with Doubly Uniparental Inheritance (Bivalvia: Unionida).</title>
        <authorList>
            <person name="Smith C.H."/>
        </authorList>
    </citation>
    <scope>NUCLEOTIDE SEQUENCE</scope>
    <source>
        <strain evidence="1">CHS0354</strain>
    </source>
</reference>
<keyword evidence="2" id="KW-1185">Reference proteome</keyword>
<accession>A0AAE0SUL4</accession>